<dbReference type="InterPro" id="IPR009057">
    <property type="entry name" value="Homeodomain-like_sf"/>
</dbReference>
<keyword evidence="2" id="KW-0238">DNA-binding</keyword>
<name>A0A178IMM7_9BACT</name>
<dbReference type="PANTHER" id="PTHR43280">
    <property type="entry name" value="ARAC-FAMILY TRANSCRIPTIONAL REGULATOR"/>
    <property type="match status" value="1"/>
</dbReference>
<dbReference type="Gene3D" id="1.10.10.60">
    <property type="entry name" value="Homeodomain-like"/>
    <property type="match status" value="1"/>
</dbReference>
<evidence type="ECO:0000259" key="4">
    <source>
        <dbReference type="PROSITE" id="PS01124"/>
    </source>
</evidence>
<feature type="domain" description="HTH araC/xylS-type" evidence="4">
    <location>
        <begin position="164"/>
        <end position="262"/>
    </location>
</feature>
<dbReference type="Proteomes" id="UP000078486">
    <property type="component" value="Unassembled WGS sequence"/>
</dbReference>
<dbReference type="Pfam" id="PF12833">
    <property type="entry name" value="HTH_18"/>
    <property type="match status" value="1"/>
</dbReference>
<keyword evidence="6" id="KW-1185">Reference proteome</keyword>
<dbReference type="OrthoDB" id="6670788at2"/>
<evidence type="ECO:0000313" key="5">
    <source>
        <dbReference type="EMBL" id="OAM91130.1"/>
    </source>
</evidence>
<dbReference type="InterPro" id="IPR037923">
    <property type="entry name" value="HTH-like"/>
</dbReference>
<dbReference type="PROSITE" id="PS01124">
    <property type="entry name" value="HTH_ARAC_FAMILY_2"/>
    <property type="match status" value="1"/>
</dbReference>
<proteinExistence type="predicted"/>
<sequence length="281" mass="32191">MLRYLSKGQRLYDNEHDYHPPGRLRGNWEFASIVHGRARPVLPGGPLGAFDTDVLWLFPPDSPHGWRTPVGESCSVYMFHFASLHPVLENALPPSKYIRIPLGKAEKRAIVGIYDILLPHYRQPRRISLLRFEAAMLELCYLILERDQVLANAIVFNADDEKVLQAQQWYREHLAEGAGVEDVARAVHISNSHLRRLFKKVHHESPRQMLNRISAEEACRLMSTTTLSFKEIAVRCGFNGFNEFHRFFKRINGHAPSDWRTNHIYAGEGISTSKQGGNAWV</sequence>
<reference evidence="5 6" key="1">
    <citation type="submission" date="2016-01" db="EMBL/GenBank/DDBJ databases">
        <title>High potential of lignocellulose degradation of a new Verrucomicrobia species.</title>
        <authorList>
            <person name="Wang Y."/>
            <person name="Shi Y."/>
            <person name="Qiu Z."/>
            <person name="Liu S."/>
            <person name="Yang H."/>
        </authorList>
    </citation>
    <scope>NUCLEOTIDE SEQUENCE [LARGE SCALE GENOMIC DNA]</scope>
    <source>
        <strain evidence="5 6">TSB47</strain>
    </source>
</reference>
<dbReference type="PANTHER" id="PTHR43280:SF2">
    <property type="entry name" value="HTH-TYPE TRANSCRIPTIONAL REGULATOR EXSA"/>
    <property type="match status" value="1"/>
</dbReference>
<accession>A0A178IMM7</accession>
<organism evidence="5 6">
    <name type="scientific">Termitidicoccus mucosus</name>
    <dbReference type="NCBI Taxonomy" id="1184151"/>
    <lineage>
        <taxon>Bacteria</taxon>
        <taxon>Pseudomonadati</taxon>
        <taxon>Verrucomicrobiota</taxon>
        <taxon>Opitutia</taxon>
        <taxon>Opitutales</taxon>
        <taxon>Opitutaceae</taxon>
        <taxon>Termitidicoccus</taxon>
    </lineage>
</organism>
<dbReference type="GO" id="GO:0003700">
    <property type="term" value="F:DNA-binding transcription factor activity"/>
    <property type="evidence" value="ECO:0007669"/>
    <property type="project" value="InterPro"/>
</dbReference>
<comment type="caution">
    <text evidence="5">The sequence shown here is derived from an EMBL/GenBank/DDBJ whole genome shotgun (WGS) entry which is preliminary data.</text>
</comment>
<dbReference type="SUPFAM" id="SSF46689">
    <property type="entry name" value="Homeodomain-like"/>
    <property type="match status" value="2"/>
</dbReference>
<evidence type="ECO:0000313" key="6">
    <source>
        <dbReference type="Proteomes" id="UP000078486"/>
    </source>
</evidence>
<dbReference type="STRING" id="1184151.AW736_04980"/>
<evidence type="ECO:0000256" key="1">
    <source>
        <dbReference type="ARBA" id="ARBA00023015"/>
    </source>
</evidence>
<keyword evidence="1" id="KW-0805">Transcription regulation</keyword>
<dbReference type="RefSeq" id="WP_068769121.1">
    <property type="nucleotide sequence ID" value="NZ_CP109796.1"/>
</dbReference>
<evidence type="ECO:0000256" key="3">
    <source>
        <dbReference type="ARBA" id="ARBA00023163"/>
    </source>
</evidence>
<dbReference type="AlphaFoldDB" id="A0A178IMM7"/>
<evidence type="ECO:0000256" key="2">
    <source>
        <dbReference type="ARBA" id="ARBA00023125"/>
    </source>
</evidence>
<dbReference type="InterPro" id="IPR018060">
    <property type="entry name" value="HTH_AraC"/>
</dbReference>
<dbReference type="SUPFAM" id="SSF51215">
    <property type="entry name" value="Regulatory protein AraC"/>
    <property type="match status" value="1"/>
</dbReference>
<protein>
    <recommendedName>
        <fullName evidence="4">HTH araC/xylS-type domain-containing protein</fullName>
    </recommendedName>
</protein>
<dbReference type="EMBL" id="LRRQ01000040">
    <property type="protein sequence ID" value="OAM91130.1"/>
    <property type="molecule type" value="Genomic_DNA"/>
</dbReference>
<keyword evidence="3" id="KW-0804">Transcription</keyword>
<dbReference type="GO" id="GO:0043565">
    <property type="term" value="F:sequence-specific DNA binding"/>
    <property type="evidence" value="ECO:0007669"/>
    <property type="project" value="InterPro"/>
</dbReference>
<dbReference type="SMART" id="SM00342">
    <property type="entry name" value="HTH_ARAC"/>
    <property type="match status" value="1"/>
</dbReference>
<gene>
    <name evidence="5" type="ORF">AW736_04980</name>
</gene>